<comment type="caution">
    <text evidence="2">The sequence shown here is derived from an EMBL/GenBank/DDBJ whole genome shotgun (WGS) entry which is preliminary data.</text>
</comment>
<evidence type="ECO:0000259" key="1">
    <source>
        <dbReference type="Pfam" id="PF00188"/>
    </source>
</evidence>
<protein>
    <recommendedName>
        <fullName evidence="1">SCP domain-containing protein</fullName>
    </recommendedName>
</protein>
<dbReference type="InterPro" id="IPR035940">
    <property type="entry name" value="CAP_sf"/>
</dbReference>
<dbReference type="Proteomes" id="UP000695562">
    <property type="component" value="Unassembled WGS sequence"/>
</dbReference>
<reference evidence="2" key="1">
    <citation type="submission" date="2020-01" db="EMBL/GenBank/DDBJ databases">
        <title>Development of genomics and gene disruption for Polysphondylium violaceum indicates a role for the polyketide synthase stlB in stalk morphogenesis.</title>
        <authorList>
            <person name="Narita B."/>
            <person name="Kawabe Y."/>
            <person name="Kin K."/>
            <person name="Saito T."/>
            <person name="Gibbs R."/>
            <person name="Kuspa A."/>
            <person name="Muzny D."/>
            <person name="Queller D."/>
            <person name="Richards S."/>
            <person name="Strassman J."/>
            <person name="Sucgang R."/>
            <person name="Worley K."/>
            <person name="Schaap P."/>
        </authorList>
    </citation>
    <scope>NUCLEOTIDE SEQUENCE</scope>
    <source>
        <strain evidence="2">QSvi11</strain>
    </source>
</reference>
<dbReference type="Gene3D" id="3.40.33.10">
    <property type="entry name" value="CAP"/>
    <property type="match status" value="1"/>
</dbReference>
<dbReference type="EMBL" id="AJWJ01000584">
    <property type="protein sequence ID" value="KAF2069860.1"/>
    <property type="molecule type" value="Genomic_DNA"/>
</dbReference>
<dbReference type="InterPro" id="IPR014044">
    <property type="entry name" value="CAP_dom"/>
</dbReference>
<dbReference type="PANTHER" id="PTHR31157:SF1">
    <property type="entry name" value="SCP DOMAIN-CONTAINING PROTEIN"/>
    <property type="match status" value="1"/>
</dbReference>
<proteinExistence type="predicted"/>
<evidence type="ECO:0000313" key="2">
    <source>
        <dbReference type="EMBL" id="KAF2069860.1"/>
    </source>
</evidence>
<organism evidence="2 3">
    <name type="scientific">Polysphondylium violaceum</name>
    <dbReference type="NCBI Taxonomy" id="133409"/>
    <lineage>
        <taxon>Eukaryota</taxon>
        <taxon>Amoebozoa</taxon>
        <taxon>Evosea</taxon>
        <taxon>Eumycetozoa</taxon>
        <taxon>Dictyostelia</taxon>
        <taxon>Dictyosteliales</taxon>
        <taxon>Dictyosteliaceae</taxon>
        <taxon>Polysphondylium</taxon>
    </lineage>
</organism>
<dbReference type="CDD" id="cd05379">
    <property type="entry name" value="CAP_bacterial"/>
    <property type="match status" value="1"/>
</dbReference>
<dbReference type="SUPFAM" id="SSF55797">
    <property type="entry name" value="PR-1-like"/>
    <property type="match status" value="1"/>
</dbReference>
<sequence>MILIQSIIVNCQTNPLFHLSLVNRERAKYGLEPLVLCNCLIASAQAQSDYQSNIEQMTHNSLYGDLFERIEPFDIVDAVSVAENVACGQRDDNKVFKDWMRSYAHRQNILGDFNRFGVAVSQSESGDLYWSQHFANAQHCNRFNSTTSFDN</sequence>
<evidence type="ECO:0000313" key="3">
    <source>
        <dbReference type="Proteomes" id="UP000695562"/>
    </source>
</evidence>
<keyword evidence="3" id="KW-1185">Reference proteome</keyword>
<dbReference type="PANTHER" id="PTHR31157">
    <property type="entry name" value="SCP DOMAIN-CONTAINING PROTEIN"/>
    <property type="match status" value="1"/>
</dbReference>
<feature type="domain" description="SCP" evidence="1">
    <location>
        <begin position="19"/>
        <end position="134"/>
    </location>
</feature>
<dbReference type="OrthoDB" id="19802at2759"/>
<accession>A0A8J4PMV6</accession>
<gene>
    <name evidence="2" type="ORF">CYY_008825</name>
</gene>
<dbReference type="AlphaFoldDB" id="A0A8J4PMV6"/>
<name>A0A8J4PMV6_9MYCE</name>
<dbReference type="Pfam" id="PF00188">
    <property type="entry name" value="CAP"/>
    <property type="match status" value="1"/>
</dbReference>